<evidence type="ECO:0000313" key="3">
    <source>
        <dbReference type="Proteomes" id="UP000576209"/>
    </source>
</evidence>
<dbReference type="EMBL" id="JACIFF010000001">
    <property type="protein sequence ID" value="MBB4077738.1"/>
    <property type="molecule type" value="Genomic_DNA"/>
</dbReference>
<reference evidence="2 3" key="1">
    <citation type="submission" date="2020-08" db="EMBL/GenBank/DDBJ databases">
        <title>Genomic Encyclopedia of Type Strains, Phase IV (KMG-IV): sequencing the most valuable type-strain genomes for metagenomic binning, comparative biology and taxonomic classification.</title>
        <authorList>
            <person name="Goeker M."/>
        </authorList>
    </citation>
    <scope>NUCLEOTIDE SEQUENCE [LARGE SCALE GENOMIC DNA]</scope>
    <source>
        <strain evidence="2 3">DSM 105137</strain>
    </source>
</reference>
<dbReference type="AlphaFoldDB" id="A0A840E6L4"/>
<dbReference type="RefSeq" id="WP_183493981.1">
    <property type="nucleotide sequence ID" value="NZ_JACIFF010000001.1"/>
</dbReference>
<comment type="caution">
    <text evidence="2">The sequence shown here is derived from an EMBL/GenBank/DDBJ whole genome shotgun (WGS) entry which is preliminary data.</text>
</comment>
<feature type="chain" id="PRO_5032373292" description="DUF4832 domain-containing protein" evidence="1">
    <location>
        <begin position="18"/>
        <end position="164"/>
    </location>
</feature>
<accession>A0A840E6L4</accession>
<name>A0A840E6L4_9BACT</name>
<keyword evidence="3" id="KW-1185">Reference proteome</keyword>
<sequence length="164" mass="17976">MKFLAVFILLIGSFACGSNGNRQDIDLSDQVVESPVDGVGHYVYALNLPETITAGEKFEVQMEWRTVGSVDPNARYTMDVTLAGPATKVYSVPSGANTVGELHLANWLSYRFDVPADFSPGTYMVGVRLRDANRDLQEVPLGYKESLNMSDGFYRLGSVDLVAE</sequence>
<evidence type="ECO:0000256" key="1">
    <source>
        <dbReference type="SAM" id="SignalP"/>
    </source>
</evidence>
<protein>
    <recommendedName>
        <fullName evidence="4">DUF4832 domain-containing protein</fullName>
    </recommendedName>
</protein>
<evidence type="ECO:0000313" key="2">
    <source>
        <dbReference type="EMBL" id="MBB4077738.1"/>
    </source>
</evidence>
<dbReference type="Proteomes" id="UP000576209">
    <property type="component" value="Unassembled WGS sequence"/>
</dbReference>
<gene>
    <name evidence="2" type="ORF">GGR28_000339</name>
</gene>
<keyword evidence="1" id="KW-0732">Signal</keyword>
<dbReference type="PROSITE" id="PS51257">
    <property type="entry name" value="PROKAR_LIPOPROTEIN"/>
    <property type="match status" value="1"/>
</dbReference>
<evidence type="ECO:0008006" key="4">
    <source>
        <dbReference type="Google" id="ProtNLM"/>
    </source>
</evidence>
<proteinExistence type="predicted"/>
<feature type="signal peptide" evidence="1">
    <location>
        <begin position="1"/>
        <end position="17"/>
    </location>
</feature>
<organism evidence="2 3">
    <name type="scientific">Neolewinella aquimaris</name>
    <dbReference type="NCBI Taxonomy" id="1835722"/>
    <lineage>
        <taxon>Bacteria</taxon>
        <taxon>Pseudomonadati</taxon>
        <taxon>Bacteroidota</taxon>
        <taxon>Saprospiria</taxon>
        <taxon>Saprospirales</taxon>
        <taxon>Lewinellaceae</taxon>
        <taxon>Neolewinella</taxon>
    </lineage>
</organism>